<proteinExistence type="predicted"/>
<dbReference type="PANTHER" id="PTHR32194:SF3">
    <property type="entry name" value="PROTEASOME SUBUNIT BETA"/>
    <property type="match status" value="1"/>
</dbReference>
<dbReference type="Proteomes" id="UP001161247">
    <property type="component" value="Chromosome 9"/>
</dbReference>
<dbReference type="GO" id="GO:0051603">
    <property type="term" value="P:proteolysis involved in protein catabolic process"/>
    <property type="evidence" value="ECO:0007669"/>
    <property type="project" value="InterPro"/>
</dbReference>
<dbReference type="InterPro" id="IPR029055">
    <property type="entry name" value="Ntn_hydrolases_N"/>
</dbReference>
<dbReference type="EMBL" id="OX459126">
    <property type="protein sequence ID" value="CAI9117953.1"/>
    <property type="molecule type" value="Genomic_DNA"/>
</dbReference>
<dbReference type="AlphaFoldDB" id="A0AAV1EEE6"/>
<evidence type="ECO:0000313" key="3">
    <source>
        <dbReference type="Proteomes" id="UP001161247"/>
    </source>
</evidence>
<organism evidence="2 3">
    <name type="scientific">Oldenlandia corymbosa var. corymbosa</name>
    <dbReference type="NCBI Taxonomy" id="529605"/>
    <lineage>
        <taxon>Eukaryota</taxon>
        <taxon>Viridiplantae</taxon>
        <taxon>Streptophyta</taxon>
        <taxon>Embryophyta</taxon>
        <taxon>Tracheophyta</taxon>
        <taxon>Spermatophyta</taxon>
        <taxon>Magnoliopsida</taxon>
        <taxon>eudicotyledons</taxon>
        <taxon>Gunneridae</taxon>
        <taxon>Pentapetalae</taxon>
        <taxon>asterids</taxon>
        <taxon>lamiids</taxon>
        <taxon>Gentianales</taxon>
        <taxon>Rubiaceae</taxon>
        <taxon>Rubioideae</taxon>
        <taxon>Spermacoceae</taxon>
        <taxon>Hedyotis-Oldenlandia complex</taxon>
        <taxon>Oldenlandia</taxon>
    </lineage>
</organism>
<dbReference type="GO" id="GO:0005737">
    <property type="term" value="C:cytoplasm"/>
    <property type="evidence" value="ECO:0007669"/>
    <property type="project" value="TreeGrafter"/>
</dbReference>
<dbReference type="SUPFAM" id="SSF56235">
    <property type="entry name" value="N-terminal nucleophile aminohydrolases (Ntn hydrolases)"/>
    <property type="match status" value="1"/>
</dbReference>
<protein>
    <submittedName>
        <fullName evidence="2">OLC1v1019445C1</fullName>
    </submittedName>
</protein>
<reference evidence="2" key="1">
    <citation type="submission" date="2023-03" db="EMBL/GenBank/DDBJ databases">
        <authorList>
            <person name="Julca I."/>
        </authorList>
    </citation>
    <scope>NUCLEOTIDE SEQUENCE</scope>
</reference>
<dbReference type="PANTHER" id="PTHR32194">
    <property type="entry name" value="METALLOPROTEASE TLDD"/>
    <property type="match status" value="1"/>
</dbReference>
<keyword evidence="1" id="KW-0865">Zymogen</keyword>
<dbReference type="Pfam" id="PF00227">
    <property type="entry name" value="Proteasome"/>
    <property type="match status" value="1"/>
</dbReference>
<evidence type="ECO:0000313" key="2">
    <source>
        <dbReference type="EMBL" id="CAI9117953.1"/>
    </source>
</evidence>
<accession>A0AAV1EEE6</accession>
<name>A0AAV1EEE6_OLDCO</name>
<dbReference type="GO" id="GO:0005839">
    <property type="term" value="C:proteasome core complex"/>
    <property type="evidence" value="ECO:0007669"/>
    <property type="project" value="InterPro"/>
</dbReference>
<evidence type="ECO:0000256" key="1">
    <source>
        <dbReference type="ARBA" id="ARBA00023145"/>
    </source>
</evidence>
<sequence>MTSDGESDGGGVFFGAIRCNSTLLLEAERDVRLLDFNKNTSPKPISCNSALGKENCGNSQDTARINTEFNGSGPSLGTVPSGVPHVSTIKGFFQKLTSVSNKRASLESASVEPGSSSKSDNFSLKPKEVKKEDDDLWKYFGAPSFNFAASMEISPFFNYKGSSTSLQPEKVKTEDFEFLHARGHYRECHCNISPSKKFILVYNKVPNEALPQVERGTTTLAFIFKDAVIVAADHSSRSPSPKLVQITSHIVATISGGSEYLLSNLKRKCDEELKGGKTVVVEKVAKWLADDLAPQGLSVGVLIGGWGDDGPVLYQVNHRGEVVKKKRLSSTGSGSSWARVYVGFRWHKMMSETDAEDLAKDAICYAACKALYSGDFASVYRVGSSGCQMNISGFDIGKWRNENKQLWWPEVYEHISAYPPY</sequence>
<dbReference type="Gene3D" id="3.60.20.10">
    <property type="entry name" value="Glutamine Phosphoribosylpyrophosphate, subunit 1, domain 1"/>
    <property type="match status" value="1"/>
</dbReference>
<dbReference type="InterPro" id="IPR023333">
    <property type="entry name" value="Proteasome_suB-type"/>
</dbReference>
<dbReference type="InterPro" id="IPR001353">
    <property type="entry name" value="Proteasome_sua/b"/>
</dbReference>
<keyword evidence="3" id="KW-1185">Reference proteome</keyword>
<gene>
    <name evidence="2" type="ORF">OLC1_LOCUS23936</name>
</gene>